<gene>
    <name evidence="2" type="ORF">ECU02_0390</name>
</gene>
<dbReference type="GO" id="GO:0006974">
    <property type="term" value="P:DNA damage response"/>
    <property type="evidence" value="ECO:0007669"/>
    <property type="project" value="UniProtKB-ARBA"/>
</dbReference>
<name>M1K8X8_ENCCN</name>
<dbReference type="InterPro" id="IPR006084">
    <property type="entry name" value="XPG/Rad2"/>
</dbReference>
<dbReference type="EMBL" id="KC513608">
    <property type="protein sequence ID" value="AGE95530.1"/>
    <property type="molecule type" value="Genomic_DNA"/>
</dbReference>
<protein>
    <recommendedName>
        <fullName evidence="1">XPG-I domain-containing protein</fullName>
    </recommendedName>
</protein>
<dbReference type="InterPro" id="IPR006086">
    <property type="entry name" value="XPG-I_dom"/>
</dbReference>
<evidence type="ECO:0000313" key="2">
    <source>
        <dbReference type="EMBL" id="AGE95530.1"/>
    </source>
</evidence>
<dbReference type="VEuPathDB" id="MicrosporidiaDB:ECU02_0390"/>
<dbReference type="GO" id="GO:0004518">
    <property type="term" value="F:nuclease activity"/>
    <property type="evidence" value="ECO:0007669"/>
    <property type="project" value="InterPro"/>
</dbReference>
<dbReference type="Pfam" id="PF00867">
    <property type="entry name" value="XPG_I"/>
    <property type="match status" value="1"/>
</dbReference>
<accession>M1K8X8</accession>
<dbReference type="PANTHER" id="PTHR11081">
    <property type="entry name" value="FLAP ENDONUCLEASE FAMILY MEMBER"/>
    <property type="match status" value="1"/>
</dbReference>
<proteinExistence type="predicted"/>
<sequence>MPIRGLEEVRKHPGQNFFLKVPQKAFKKMRICIDGNWFLRKYVDVSSICRGLVFGMEEVITEPLLKLLEFKDENDVDMIWVWDGIGINKLQGTSHGGLDTLLTEGFKEYKQENYRKAGKLWRNFIMQKSEMDVANKILEEKGVAVITAPYSATAQCAYLMSAETCSYAFGKSDILLFDGVDKIILDMSDGSGKPYLDVFHKSRFLEFFNLSSRLFSALGLLLGCDFCPTIPRCATDFSFNAVFGLMKGSEDLLKMIRSTCDEGSSKKYTEQFLQGLMLVTYLPVMKVSGSVHPYSEENVPRNLEKILGPKLAPGFYESLFMNKVSGDVLQIMGKTPGTDRDSQLIKMVEAALSRVRGGARKEKGSKDTKDEPGSAEAFVNIIYPGMVLTKDIDPSVGILLLMSIELRELETPFPMKMLCLHRQTGTKERLKISDKTLKYYVGITRLFNYIKEVKEIYEVTMNKSLDGLFCEAPTLFSASFHDTFGFSESSGESNRRFLKSARDFLRANEKLFPIIPYVVEEIEVTLKK</sequence>
<dbReference type="SMART" id="SM00484">
    <property type="entry name" value="XPGI"/>
    <property type="match status" value="1"/>
</dbReference>
<dbReference type="VEuPathDB" id="MicrosporidiaDB:AEWQ_020320"/>
<dbReference type="Gene3D" id="3.40.50.1010">
    <property type="entry name" value="5'-nuclease"/>
    <property type="match status" value="1"/>
</dbReference>
<evidence type="ECO:0000259" key="1">
    <source>
        <dbReference type="SMART" id="SM00484"/>
    </source>
</evidence>
<dbReference type="VEuPathDB" id="MicrosporidiaDB:AEWR_020330"/>
<organism evidence="2">
    <name type="scientific">Encephalitozoon cuniculi</name>
    <name type="common">Microsporidian parasite</name>
    <dbReference type="NCBI Taxonomy" id="6035"/>
    <lineage>
        <taxon>Eukaryota</taxon>
        <taxon>Fungi</taxon>
        <taxon>Fungi incertae sedis</taxon>
        <taxon>Microsporidia</taxon>
        <taxon>Unikaryonidae</taxon>
        <taxon>Encephalitozoon</taxon>
    </lineage>
</organism>
<dbReference type="SUPFAM" id="SSF88723">
    <property type="entry name" value="PIN domain-like"/>
    <property type="match status" value="1"/>
</dbReference>
<dbReference type="AlphaFoldDB" id="M1K8X8"/>
<dbReference type="VEuPathDB" id="MicrosporidiaDB:M970_020330"/>
<dbReference type="VEuPathDB" id="MicrosporidiaDB:AEWD_020350"/>
<feature type="domain" description="XPG-I" evidence="1">
    <location>
        <begin position="139"/>
        <end position="210"/>
    </location>
</feature>
<dbReference type="InterPro" id="IPR029060">
    <property type="entry name" value="PIN-like_dom_sf"/>
</dbReference>
<reference evidence="2" key="1">
    <citation type="journal article" date="2013" name="Eukaryot. Cell">
        <title>Extremely Reduced Levels of Heterozygosity in the Vertebrate Pathogen Encephalitozoon cuniculi.</title>
        <authorList>
            <person name="Selman M."/>
            <person name="Sak B."/>
            <person name="Kvac M."/>
            <person name="Farinelli L."/>
            <person name="Weiss L.M."/>
            <person name="Corradi N."/>
        </authorList>
    </citation>
    <scope>NUCLEOTIDE SEQUENCE</scope>
</reference>